<evidence type="ECO:0000256" key="2">
    <source>
        <dbReference type="ARBA" id="ARBA00022980"/>
    </source>
</evidence>
<dbReference type="GO" id="GO:0032543">
    <property type="term" value="P:mitochondrial translation"/>
    <property type="evidence" value="ECO:0007669"/>
    <property type="project" value="TreeGrafter"/>
</dbReference>
<dbReference type="InterPro" id="IPR020798">
    <property type="entry name" value="Ribosomal_uL16_CS"/>
</dbReference>
<keyword evidence="5" id="KW-0496">Mitochondrion</keyword>
<reference evidence="5" key="1">
    <citation type="submission" date="2014-02" db="EMBL/GenBank/DDBJ databases">
        <title>Complete mitochondrion genomes reveal florideophycean red algal diversity.</title>
        <authorList>
            <person name="Yang E.C."/>
            <person name="Yoon H.S."/>
        </authorList>
    </citation>
    <scope>NUCLEOTIDE SEQUENCE</scope>
</reference>
<dbReference type="InterPro" id="IPR036920">
    <property type="entry name" value="Ribosomal_uL16_sf"/>
</dbReference>
<protein>
    <submittedName>
        <fullName evidence="5">Ribosomal protein L16</fullName>
    </submittedName>
</protein>
<dbReference type="GO" id="GO:0003735">
    <property type="term" value="F:structural constituent of ribosome"/>
    <property type="evidence" value="ECO:0007669"/>
    <property type="project" value="InterPro"/>
</dbReference>
<gene>
    <name evidence="5" type="primary">rpl16</name>
    <name evidence="5" type="ORF">Rique.mt.03</name>
</gene>
<evidence type="ECO:0000256" key="1">
    <source>
        <dbReference type="ARBA" id="ARBA00008931"/>
    </source>
</evidence>
<dbReference type="PANTHER" id="PTHR12220">
    <property type="entry name" value="50S/60S RIBOSOMAL PROTEIN L16"/>
    <property type="match status" value="1"/>
</dbReference>
<comment type="similarity">
    <text evidence="1 4">Belongs to the universal ribosomal protein uL16 family.</text>
</comment>
<dbReference type="GO" id="GO:0005762">
    <property type="term" value="C:mitochondrial large ribosomal subunit"/>
    <property type="evidence" value="ECO:0007669"/>
    <property type="project" value="TreeGrafter"/>
</dbReference>
<keyword evidence="3 4" id="KW-0687">Ribonucleoprotein</keyword>
<evidence type="ECO:0000256" key="3">
    <source>
        <dbReference type="ARBA" id="ARBA00023274"/>
    </source>
</evidence>
<name>A0A0E3DBS4_9FLOR</name>
<organism evidence="5">
    <name type="scientific">Riquetophycus sp. HSY-2014a</name>
    <dbReference type="NCBI Taxonomy" id="1488470"/>
    <lineage>
        <taxon>Eukaryota</taxon>
        <taxon>Rhodophyta</taxon>
        <taxon>Florideophyceae</taxon>
        <taxon>Rhodymeniophycidae</taxon>
        <taxon>Peyssonneliales</taxon>
        <taxon>Peyssonneliaceae</taxon>
        <taxon>Riquetophycus</taxon>
    </lineage>
</organism>
<geneLocation type="mitochondrion" evidence="5"/>
<keyword evidence="2 4" id="KW-0689">Ribosomal protein</keyword>
<dbReference type="InterPro" id="IPR016180">
    <property type="entry name" value="Ribosomal_uL16_dom"/>
</dbReference>
<evidence type="ECO:0000313" key="5">
    <source>
        <dbReference type="EMBL" id="AHX02472.1"/>
    </source>
</evidence>
<dbReference type="InterPro" id="IPR000114">
    <property type="entry name" value="Ribosomal_uL16_bact-type"/>
</dbReference>
<sequence length="135" mass="15883">MIQKKTHNLYSVKYNQNNYTICFGEFGIKSNSFGKLTKIQLDSLERLLINFLKKITNNKKKIKIWNLIFFNLTLTKLSSESRMGKGKGAVYTKAFFLKPGTIIFEFNGLSKQHELEIFQFMKNKLPFKISLIRRF</sequence>
<dbReference type="PRINTS" id="PR00060">
    <property type="entry name" value="RIBOSOMALL16"/>
</dbReference>
<dbReference type="AlphaFoldDB" id="A0A0E3DBS4"/>
<proteinExistence type="inferred from homology"/>
<dbReference type="Gene3D" id="3.90.1170.10">
    <property type="entry name" value="Ribosomal protein L10e/L16"/>
    <property type="match status" value="1"/>
</dbReference>
<dbReference type="Pfam" id="PF00252">
    <property type="entry name" value="Ribosomal_L16"/>
    <property type="match status" value="1"/>
</dbReference>
<dbReference type="PROSITE" id="PS00701">
    <property type="entry name" value="RIBOSOMAL_L16_2"/>
    <property type="match status" value="1"/>
</dbReference>
<accession>A0A0E3DBS4</accession>
<dbReference type="EMBL" id="KJ398161">
    <property type="protein sequence ID" value="AHX02472.1"/>
    <property type="molecule type" value="Genomic_DNA"/>
</dbReference>
<dbReference type="InterPro" id="IPR047873">
    <property type="entry name" value="Ribosomal_uL16"/>
</dbReference>
<dbReference type="PANTHER" id="PTHR12220:SF13">
    <property type="entry name" value="LARGE RIBOSOMAL SUBUNIT PROTEIN UL16M"/>
    <property type="match status" value="1"/>
</dbReference>
<dbReference type="SUPFAM" id="SSF54686">
    <property type="entry name" value="Ribosomal protein L16p/L10e"/>
    <property type="match status" value="1"/>
</dbReference>
<dbReference type="GO" id="GO:0019843">
    <property type="term" value="F:rRNA binding"/>
    <property type="evidence" value="ECO:0007669"/>
    <property type="project" value="InterPro"/>
</dbReference>
<dbReference type="CDD" id="cd01433">
    <property type="entry name" value="Ribosomal_L16_L10e"/>
    <property type="match status" value="1"/>
</dbReference>
<evidence type="ECO:0000256" key="4">
    <source>
        <dbReference type="RuleBase" id="RU004413"/>
    </source>
</evidence>